<organism evidence="5 6">
    <name type="scientific">Pseudomassariella vexata</name>
    <dbReference type="NCBI Taxonomy" id="1141098"/>
    <lineage>
        <taxon>Eukaryota</taxon>
        <taxon>Fungi</taxon>
        <taxon>Dikarya</taxon>
        <taxon>Ascomycota</taxon>
        <taxon>Pezizomycotina</taxon>
        <taxon>Sordariomycetes</taxon>
        <taxon>Xylariomycetidae</taxon>
        <taxon>Amphisphaeriales</taxon>
        <taxon>Pseudomassariaceae</taxon>
        <taxon>Pseudomassariella</taxon>
    </lineage>
</organism>
<dbReference type="Proteomes" id="UP000193689">
    <property type="component" value="Unassembled WGS sequence"/>
</dbReference>
<dbReference type="InterPro" id="IPR005814">
    <property type="entry name" value="Aminotrans_3"/>
</dbReference>
<dbReference type="GO" id="GO:0004141">
    <property type="term" value="F:dethiobiotin synthase activity"/>
    <property type="evidence" value="ECO:0007669"/>
    <property type="project" value="TreeGrafter"/>
</dbReference>
<proteinExistence type="inferred from homology"/>
<dbReference type="OrthoDB" id="425114at2759"/>
<dbReference type="SUPFAM" id="SSF53383">
    <property type="entry name" value="PLP-dependent transferases"/>
    <property type="match status" value="1"/>
</dbReference>
<keyword evidence="2 5" id="KW-0808">Transferase</keyword>
<dbReference type="InterPro" id="IPR015422">
    <property type="entry name" value="PyrdxlP-dep_Trfase_small"/>
</dbReference>
<dbReference type="PANTHER" id="PTHR42684:SF3">
    <property type="entry name" value="ADENOSYLMETHIONINE-8-AMINO-7-OXONONANOATE AMINOTRANSFERASE"/>
    <property type="match status" value="1"/>
</dbReference>
<keyword evidence="6" id="KW-1185">Reference proteome</keyword>
<evidence type="ECO:0000256" key="3">
    <source>
        <dbReference type="ARBA" id="ARBA00022898"/>
    </source>
</evidence>
<feature type="non-terminal residue" evidence="5">
    <location>
        <position position="1"/>
    </location>
</feature>
<dbReference type="RefSeq" id="XP_040719408.1">
    <property type="nucleotide sequence ID" value="XM_040858116.1"/>
</dbReference>
<dbReference type="EMBL" id="MCFJ01000003">
    <property type="protein sequence ID" value="ORY69121.1"/>
    <property type="molecule type" value="Genomic_DNA"/>
</dbReference>
<keyword evidence="1" id="KW-0032">Aminotransferase</keyword>
<evidence type="ECO:0000256" key="2">
    <source>
        <dbReference type="ARBA" id="ARBA00022679"/>
    </source>
</evidence>
<dbReference type="GeneID" id="63774328"/>
<sequence>VFQQPAVKADSSSSSVLGPVYDGSASWWTQGLGHGNPELGSRRSVRRRQVRACNVRAGGAQAGNRAGRAGAQHTANERLVRVFYSDNGSTAMEVAVKMALRASCQRYPVERRHRRGGDPRLKGSYHGDTIGTMDCSEPSTFNQKVEWYRGRGYWFDFPQVKMVRGSWTVVFPDQLAHAAHGNERESFSSLADIFNIEHREHSGFGASVRVFHSANSGKSRQEARSEVWRADIRATCLGAGGMLFVDPLFQHMLIKTVRQNPELIEPSLPIPGPSSSKSWTGLPIIFDEVFTGLYRFYHFSPSTFFPQASRPDIVANAKLLTGGLLPLSMTLASEDIFDAFSSSPAKEQALLHGHSYTAHPVGCHVARMSVTKMMEMERDGAWDQFKESWVDAGPGVATVDAAPRVTVWSIWPQNLLTALSNAASVESVWALGTVLSIVLCDHDSPGYTSSVAQDLQRKLRSPLASNSTVIRDSGSGYSDDIRNSHFSVQSRILGNVFYLITSLTSSKDEVDKICQMLRRALL</sequence>
<evidence type="ECO:0000256" key="1">
    <source>
        <dbReference type="ARBA" id="ARBA00022576"/>
    </source>
</evidence>
<dbReference type="GO" id="GO:0009102">
    <property type="term" value="P:biotin biosynthetic process"/>
    <property type="evidence" value="ECO:0007669"/>
    <property type="project" value="TreeGrafter"/>
</dbReference>
<dbReference type="STRING" id="1141098.A0A1Y2EC29"/>
<keyword evidence="3 4" id="KW-0663">Pyridoxal phosphate</keyword>
<comment type="similarity">
    <text evidence="4">Belongs to the class-III pyridoxal-phosphate-dependent aminotransferase family.</text>
</comment>
<dbReference type="Pfam" id="PF00202">
    <property type="entry name" value="Aminotran_3"/>
    <property type="match status" value="2"/>
</dbReference>
<accession>A0A1Y2EC29</accession>
<dbReference type="GO" id="GO:0030170">
    <property type="term" value="F:pyridoxal phosphate binding"/>
    <property type="evidence" value="ECO:0007669"/>
    <property type="project" value="InterPro"/>
</dbReference>
<evidence type="ECO:0000313" key="6">
    <source>
        <dbReference type="Proteomes" id="UP000193689"/>
    </source>
</evidence>
<comment type="caution">
    <text evidence="5">The sequence shown here is derived from an EMBL/GenBank/DDBJ whole genome shotgun (WGS) entry which is preliminary data.</text>
</comment>
<dbReference type="Gene3D" id="3.90.1150.10">
    <property type="entry name" value="Aspartate Aminotransferase, domain 1"/>
    <property type="match status" value="1"/>
</dbReference>
<reference evidence="5 6" key="1">
    <citation type="submission" date="2016-07" db="EMBL/GenBank/DDBJ databases">
        <title>Pervasive Adenine N6-methylation of Active Genes in Fungi.</title>
        <authorList>
            <consortium name="DOE Joint Genome Institute"/>
            <person name="Mondo S.J."/>
            <person name="Dannebaum R.O."/>
            <person name="Kuo R.C."/>
            <person name="Labutti K."/>
            <person name="Haridas S."/>
            <person name="Kuo A."/>
            <person name="Salamov A."/>
            <person name="Ahrendt S.R."/>
            <person name="Lipzen A."/>
            <person name="Sullivan W."/>
            <person name="Andreopoulos W.B."/>
            <person name="Clum A."/>
            <person name="Lindquist E."/>
            <person name="Daum C."/>
            <person name="Ramamoorthy G.K."/>
            <person name="Gryganskyi A."/>
            <person name="Culley D."/>
            <person name="Magnuson J.K."/>
            <person name="James T.Y."/>
            <person name="O'Malley M.A."/>
            <person name="Stajich J.E."/>
            <person name="Spatafora J.W."/>
            <person name="Visel A."/>
            <person name="Grigoriev I.V."/>
        </authorList>
    </citation>
    <scope>NUCLEOTIDE SEQUENCE [LARGE SCALE GENOMIC DNA]</scope>
    <source>
        <strain evidence="5 6">CBS 129021</strain>
    </source>
</reference>
<dbReference type="PANTHER" id="PTHR42684">
    <property type="entry name" value="ADENOSYLMETHIONINE-8-AMINO-7-OXONONANOATE AMINOTRANSFERASE"/>
    <property type="match status" value="1"/>
</dbReference>
<dbReference type="GO" id="GO:0005739">
    <property type="term" value="C:mitochondrion"/>
    <property type="evidence" value="ECO:0007669"/>
    <property type="project" value="TreeGrafter"/>
</dbReference>
<dbReference type="Gene3D" id="3.40.640.10">
    <property type="entry name" value="Type I PLP-dependent aspartate aminotransferase-like (Major domain)"/>
    <property type="match status" value="1"/>
</dbReference>
<evidence type="ECO:0000256" key="4">
    <source>
        <dbReference type="RuleBase" id="RU003560"/>
    </source>
</evidence>
<dbReference type="InterPro" id="IPR015424">
    <property type="entry name" value="PyrdxlP-dep_Trfase"/>
</dbReference>
<evidence type="ECO:0000313" key="5">
    <source>
        <dbReference type="EMBL" id="ORY69121.1"/>
    </source>
</evidence>
<dbReference type="InterPro" id="IPR015421">
    <property type="entry name" value="PyrdxlP-dep_Trfase_major"/>
</dbReference>
<gene>
    <name evidence="5" type="ORF">BCR38DRAFT_406987</name>
</gene>
<dbReference type="GO" id="GO:0004015">
    <property type="term" value="F:adenosylmethionine-8-amino-7-oxononanoate transaminase activity"/>
    <property type="evidence" value="ECO:0007669"/>
    <property type="project" value="TreeGrafter"/>
</dbReference>
<name>A0A1Y2EC29_9PEZI</name>
<protein>
    <submittedName>
        <fullName evidence="5">Pyridoxal phosphate-dependent transferase</fullName>
    </submittedName>
</protein>
<dbReference type="AlphaFoldDB" id="A0A1Y2EC29"/>
<dbReference type="InParanoid" id="A0A1Y2EC29"/>